<reference evidence="8 9" key="1">
    <citation type="submission" date="2019-02" db="EMBL/GenBank/DDBJ databases">
        <title>Hansschlegelia quercus sp. nov., a novel methylotrophic bacterium from buds of oak (Quercus robur L.).</title>
        <authorList>
            <person name="Agafonova N.V."/>
            <person name="Kaparullina E.N."/>
            <person name="Grouzdev D.S."/>
            <person name="Doronina N.V."/>
        </authorList>
    </citation>
    <scope>NUCLEOTIDE SEQUENCE [LARGE SCALE GENOMIC DNA]</scope>
    <source>
        <strain evidence="8 9">Dub</strain>
    </source>
</reference>
<dbReference type="AlphaFoldDB" id="A0A4Q9GPG4"/>
<comment type="similarity">
    <text evidence="2">Belongs to the EamA transporter family.</text>
</comment>
<feature type="transmembrane region" description="Helical" evidence="6">
    <location>
        <begin position="91"/>
        <end position="110"/>
    </location>
</feature>
<name>A0A4Q9GPG4_9HYPH</name>
<dbReference type="InterPro" id="IPR050638">
    <property type="entry name" value="AA-Vitamin_Transporters"/>
</dbReference>
<feature type="transmembrane region" description="Helical" evidence="6">
    <location>
        <begin position="243"/>
        <end position="260"/>
    </location>
</feature>
<organism evidence="8 9">
    <name type="scientific">Hansschlegelia quercus</name>
    <dbReference type="NCBI Taxonomy" id="2528245"/>
    <lineage>
        <taxon>Bacteria</taxon>
        <taxon>Pseudomonadati</taxon>
        <taxon>Pseudomonadota</taxon>
        <taxon>Alphaproteobacteria</taxon>
        <taxon>Hyphomicrobiales</taxon>
        <taxon>Methylopilaceae</taxon>
        <taxon>Hansschlegelia</taxon>
    </lineage>
</organism>
<comment type="subcellular location">
    <subcellularLocation>
        <location evidence="1">Membrane</location>
        <topology evidence="1">Multi-pass membrane protein</topology>
    </subcellularLocation>
</comment>
<dbReference type="PANTHER" id="PTHR32322:SF2">
    <property type="entry name" value="EAMA DOMAIN-CONTAINING PROTEIN"/>
    <property type="match status" value="1"/>
</dbReference>
<sequence length="313" mass="32464">MIRLLAPVVFVALWSTGWVVAGIVIPHASPLAFLILRYVCAIALLAPIAFALKAHWPSEGRVWAHALVNGALLHGVYLGGVWWAIEHGVPSGVSALIAALQPLFTALVAGPLVGERLGLKKGLGVALGMAGVAAVVAPKLAGVDAIPAWPVAINVLAMLAVTAATLHQKRSLVGVDLRALAVVQYLGALVFTVPVAAFAEPIRFAMTLETGFALAWSVIALSIVAIFLMLAMVERGEVSRMSALIFLVPPLAAIQAYVAFGERFSAIQMVGMALAALGVLLVNAQAPAPSAEGCIAANGLDDEDGSETLRRQA</sequence>
<protein>
    <submittedName>
        <fullName evidence="8">DMT family transporter</fullName>
    </submittedName>
</protein>
<dbReference type="SUPFAM" id="SSF103481">
    <property type="entry name" value="Multidrug resistance efflux transporter EmrE"/>
    <property type="match status" value="2"/>
</dbReference>
<feature type="domain" description="EamA" evidence="7">
    <location>
        <begin position="8"/>
        <end position="136"/>
    </location>
</feature>
<feature type="transmembrane region" description="Helical" evidence="6">
    <location>
        <begin position="147"/>
        <end position="167"/>
    </location>
</feature>
<dbReference type="PANTHER" id="PTHR32322">
    <property type="entry name" value="INNER MEMBRANE TRANSPORTER"/>
    <property type="match status" value="1"/>
</dbReference>
<evidence type="ECO:0000259" key="7">
    <source>
        <dbReference type="Pfam" id="PF00892"/>
    </source>
</evidence>
<evidence type="ECO:0000256" key="3">
    <source>
        <dbReference type="ARBA" id="ARBA00022692"/>
    </source>
</evidence>
<gene>
    <name evidence="8" type="ORF">EYR15_08250</name>
</gene>
<feature type="transmembrane region" description="Helical" evidence="6">
    <location>
        <begin position="179"/>
        <end position="199"/>
    </location>
</feature>
<dbReference type="Proteomes" id="UP000291613">
    <property type="component" value="Unassembled WGS sequence"/>
</dbReference>
<keyword evidence="4 6" id="KW-1133">Transmembrane helix</keyword>
<evidence type="ECO:0000256" key="1">
    <source>
        <dbReference type="ARBA" id="ARBA00004141"/>
    </source>
</evidence>
<dbReference type="RefSeq" id="WP_131002910.1">
    <property type="nucleotide sequence ID" value="NZ_JBHSZR010000003.1"/>
</dbReference>
<evidence type="ECO:0000256" key="4">
    <source>
        <dbReference type="ARBA" id="ARBA00022989"/>
    </source>
</evidence>
<feature type="transmembrane region" description="Helical" evidence="6">
    <location>
        <begin position="62"/>
        <end position="85"/>
    </location>
</feature>
<dbReference type="InterPro" id="IPR037185">
    <property type="entry name" value="EmrE-like"/>
</dbReference>
<keyword evidence="5 6" id="KW-0472">Membrane</keyword>
<feature type="transmembrane region" description="Helical" evidence="6">
    <location>
        <begin position="31"/>
        <end position="50"/>
    </location>
</feature>
<feature type="transmembrane region" description="Helical" evidence="6">
    <location>
        <begin position="211"/>
        <end position="231"/>
    </location>
</feature>
<proteinExistence type="inferred from homology"/>
<evidence type="ECO:0000256" key="6">
    <source>
        <dbReference type="SAM" id="Phobius"/>
    </source>
</evidence>
<evidence type="ECO:0000313" key="8">
    <source>
        <dbReference type="EMBL" id="TBN53780.1"/>
    </source>
</evidence>
<dbReference type="EMBL" id="SIUB01000003">
    <property type="protein sequence ID" value="TBN53780.1"/>
    <property type="molecule type" value="Genomic_DNA"/>
</dbReference>
<evidence type="ECO:0000313" key="9">
    <source>
        <dbReference type="Proteomes" id="UP000291613"/>
    </source>
</evidence>
<feature type="transmembrane region" description="Helical" evidence="6">
    <location>
        <begin position="266"/>
        <end position="284"/>
    </location>
</feature>
<accession>A0A4Q9GPG4</accession>
<keyword evidence="3 6" id="KW-0812">Transmembrane</keyword>
<comment type="caution">
    <text evidence="8">The sequence shown here is derived from an EMBL/GenBank/DDBJ whole genome shotgun (WGS) entry which is preliminary data.</text>
</comment>
<feature type="domain" description="EamA" evidence="7">
    <location>
        <begin position="155"/>
        <end position="283"/>
    </location>
</feature>
<dbReference type="InterPro" id="IPR000620">
    <property type="entry name" value="EamA_dom"/>
</dbReference>
<evidence type="ECO:0000256" key="2">
    <source>
        <dbReference type="ARBA" id="ARBA00007362"/>
    </source>
</evidence>
<evidence type="ECO:0000256" key="5">
    <source>
        <dbReference type="ARBA" id="ARBA00023136"/>
    </source>
</evidence>
<dbReference type="Pfam" id="PF00892">
    <property type="entry name" value="EamA"/>
    <property type="match status" value="2"/>
</dbReference>
<dbReference type="OrthoDB" id="9809509at2"/>
<keyword evidence="9" id="KW-1185">Reference proteome</keyword>
<dbReference type="GO" id="GO:0016020">
    <property type="term" value="C:membrane"/>
    <property type="evidence" value="ECO:0007669"/>
    <property type="project" value="UniProtKB-SubCell"/>
</dbReference>